<keyword evidence="4" id="KW-0676">Redox-active center</keyword>
<evidence type="ECO:0000313" key="6">
    <source>
        <dbReference type="EMBL" id="OYQ38633.1"/>
    </source>
</evidence>
<dbReference type="InterPro" id="IPR013766">
    <property type="entry name" value="Thioredoxin_domain"/>
</dbReference>
<keyword evidence="7" id="KW-1185">Reference proteome</keyword>
<dbReference type="GO" id="GO:0030313">
    <property type="term" value="C:cell envelope"/>
    <property type="evidence" value="ECO:0007669"/>
    <property type="project" value="UniProtKB-SubCell"/>
</dbReference>
<gene>
    <name evidence="6" type="ORF">CHX27_14700</name>
</gene>
<dbReference type="InterPro" id="IPR036249">
    <property type="entry name" value="Thioredoxin-like_sf"/>
</dbReference>
<evidence type="ECO:0000256" key="3">
    <source>
        <dbReference type="ARBA" id="ARBA00023157"/>
    </source>
</evidence>
<evidence type="ECO:0000313" key="7">
    <source>
        <dbReference type="Proteomes" id="UP000216035"/>
    </source>
</evidence>
<keyword evidence="2" id="KW-0201">Cytochrome c-type biogenesis</keyword>
<dbReference type="Proteomes" id="UP000216035">
    <property type="component" value="Unassembled WGS sequence"/>
</dbReference>
<evidence type="ECO:0000256" key="2">
    <source>
        <dbReference type="ARBA" id="ARBA00022748"/>
    </source>
</evidence>
<proteinExistence type="predicted"/>
<dbReference type="Gene3D" id="3.40.30.10">
    <property type="entry name" value="Glutaredoxin"/>
    <property type="match status" value="1"/>
</dbReference>
<dbReference type="PANTHER" id="PTHR42852">
    <property type="entry name" value="THIOL:DISULFIDE INTERCHANGE PROTEIN DSBE"/>
    <property type="match status" value="1"/>
</dbReference>
<dbReference type="InterPro" id="IPR050553">
    <property type="entry name" value="Thioredoxin_ResA/DsbE_sf"/>
</dbReference>
<comment type="subcellular location">
    <subcellularLocation>
        <location evidence="1">Cell envelope</location>
    </subcellularLocation>
</comment>
<dbReference type="GO" id="GO:0017004">
    <property type="term" value="P:cytochrome complex assembly"/>
    <property type="evidence" value="ECO:0007669"/>
    <property type="project" value="UniProtKB-KW"/>
</dbReference>
<feature type="domain" description="Thioredoxin" evidence="5">
    <location>
        <begin position="312"/>
        <end position="455"/>
    </location>
</feature>
<dbReference type="AlphaFoldDB" id="A0A255ZAP8"/>
<evidence type="ECO:0000259" key="5">
    <source>
        <dbReference type="PROSITE" id="PS51352"/>
    </source>
</evidence>
<dbReference type="SUPFAM" id="SSF52833">
    <property type="entry name" value="Thioredoxin-like"/>
    <property type="match status" value="1"/>
</dbReference>
<keyword evidence="3" id="KW-1015">Disulfide bond</keyword>
<dbReference type="Pfam" id="PF13905">
    <property type="entry name" value="Thioredoxin_8"/>
    <property type="match status" value="1"/>
</dbReference>
<reference evidence="6 7" key="1">
    <citation type="submission" date="2017-07" db="EMBL/GenBank/DDBJ databases">
        <title>Flavobacterium cyanobacteriorum sp. nov., isolated from cyanobacterial aggregates in a eutrophic lake.</title>
        <authorList>
            <person name="Cai H."/>
        </authorList>
    </citation>
    <scope>NUCLEOTIDE SEQUENCE [LARGE SCALE GENOMIC DNA]</scope>
    <source>
        <strain evidence="6 7">TH167</strain>
    </source>
</reference>
<evidence type="ECO:0000256" key="4">
    <source>
        <dbReference type="ARBA" id="ARBA00023284"/>
    </source>
</evidence>
<evidence type="ECO:0000256" key="1">
    <source>
        <dbReference type="ARBA" id="ARBA00004196"/>
    </source>
</evidence>
<comment type="caution">
    <text evidence="6">The sequence shown here is derived from an EMBL/GenBank/DDBJ whole genome shotgun (WGS) entry which is preliminary data.</text>
</comment>
<dbReference type="InterPro" id="IPR012336">
    <property type="entry name" value="Thioredoxin-like_fold"/>
</dbReference>
<protein>
    <recommendedName>
        <fullName evidence="5">Thioredoxin domain-containing protein</fullName>
    </recommendedName>
</protein>
<dbReference type="PROSITE" id="PS51352">
    <property type="entry name" value="THIOREDOXIN_2"/>
    <property type="match status" value="1"/>
</dbReference>
<sequence length="455" mass="52281">MSCSDAKKEKQGLDVDGENTCTIILVKPKILDTIKHSKSSFTMLPKPITYCKQGSFIEEELKFTQGKTDTISIKTTQPIYLSLQYGLQFVNTYKISVGDTVFITFKNHFPYLTDKQTGRIQKALSYFNESEKPAEDELSFFSRNGRFKNDAEKASDSLLLKKRNNKLESYLKALYAKKEIDSLEYQLGIIPLLNTRTLETEKASVILRKSYNFAIGANCGLVIAAFEKLHKPALIRLANQSMIDYEGLYNSVWADTAIHSDTRKYLLFYYLKQLAVFSSKETFAKYFQMFISYSKSKEAEAYFKRSYPKLFANSSYAASNLALVSARNEKTTLKKIIAEHRGKLVYVDFWASWCAPCRAAMPASRELQRKFPDVIFIYISIDEFSGKWLEASKREKLSPQYSFLATEFPYGLFFKNHNINSIPRYMLFDKKGVLVDANAPHPDDKKIEAALKQWR</sequence>
<organism evidence="6 7">
    <name type="scientific">Flavobacterium aurantiibacter</name>
    <dbReference type="NCBI Taxonomy" id="2023067"/>
    <lineage>
        <taxon>Bacteria</taxon>
        <taxon>Pseudomonadati</taxon>
        <taxon>Bacteroidota</taxon>
        <taxon>Flavobacteriia</taxon>
        <taxon>Flavobacteriales</taxon>
        <taxon>Flavobacteriaceae</taxon>
        <taxon>Flavobacterium</taxon>
    </lineage>
</organism>
<dbReference type="PANTHER" id="PTHR42852:SF6">
    <property type="entry name" value="THIOL:DISULFIDE INTERCHANGE PROTEIN DSBE"/>
    <property type="match status" value="1"/>
</dbReference>
<accession>A0A255ZAP8</accession>
<dbReference type="CDD" id="cd02966">
    <property type="entry name" value="TlpA_like_family"/>
    <property type="match status" value="1"/>
</dbReference>
<dbReference type="EMBL" id="NOXX01000226">
    <property type="protein sequence ID" value="OYQ38633.1"/>
    <property type="molecule type" value="Genomic_DNA"/>
</dbReference>
<name>A0A255ZAP8_9FLAO</name>